<reference evidence="15" key="1">
    <citation type="submission" date="2024-04" db="EMBL/GenBank/DDBJ databases">
        <authorList>
            <person name="Shaw F."/>
            <person name="Minotto A."/>
        </authorList>
    </citation>
    <scope>NUCLEOTIDE SEQUENCE [LARGE SCALE GENOMIC DNA]</scope>
</reference>
<evidence type="ECO:0000256" key="13">
    <source>
        <dbReference type="RuleBase" id="RU000461"/>
    </source>
</evidence>
<keyword evidence="6" id="KW-0812">Transmembrane</keyword>
<dbReference type="PANTHER" id="PTHR46300">
    <property type="entry name" value="P450, PUTATIVE (EUROFUNG)-RELATED-RELATED"/>
    <property type="match status" value="1"/>
</dbReference>
<evidence type="ECO:0000256" key="10">
    <source>
        <dbReference type="ARBA" id="ARBA00023004"/>
    </source>
</evidence>
<evidence type="ECO:0000256" key="2">
    <source>
        <dbReference type="ARBA" id="ARBA00004370"/>
    </source>
</evidence>
<dbReference type="InterPro" id="IPR050364">
    <property type="entry name" value="Cytochrome_P450_fung"/>
</dbReference>
<dbReference type="PANTHER" id="PTHR46300:SF2">
    <property type="entry name" value="CYTOCHROME P450 MONOOXYGENASE ALNH-RELATED"/>
    <property type="match status" value="1"/>
</dbReference>
<evidence type="ECO:0000256" key="8">
    <source>
        <dbReference type="ARBA" id="ARBA00022989"/>
    </source>
</evidence>
<dbReference type="InterPro" id="IPR036396">
    <property type="entry name" value="Cyt_P450_sf"/>
</dbReference>
<dbReference type="SUPFAM" id="SSF48264">
    <property type="entry name" value="Cytochrome P450"/>
    <property type="match status" value="1"/>
</dbReference>
<evidence type="ECO:0000256" key="7">
    <source>
        <dbReference type="ARBA" id="ARBA00022723"/>
    </source>
</evidence>
<evidence type="ECO:0008006" key="16">
    <source>
        <dbReference type="Google" id="ProtNLM"/>
    </source>
</evidence>
<evidence type="ECO:0000256" key="4">
    <source>
        <dbReference type="ARBA" id="ARBA00010617"/>
    </source>
</evidence>
<evidence type="ECO:0000256" key="9">
    <source>
        <dbReference type="ARBA" id="ARBA00023002"/>
    </source>
</evidence>
<evidence type="ECO:0000256" key="3">
    <source>
        <dbReference type="ARBA" id="ARBA00005179"/>
    </source>
</evidence>
<keyword evidence="7 13" id="KW-0479">Metal-binding</keyword>
<name>A0ABP1CVH9_9APHY</name>
<dbReference type="EMBL" id="OZ037954">
    <property type="protein sequence ID" value="CAL1699681.1"/>
    <property type="molecule type" value="Genomic_DNA"/>
</dbReference>
<dbReference type="Pfam" id="PF00067">
    <property type="entry name" value="p450"/>
    <property type="match status" value="1"/>
</dbReference>
<comment type="similarity">
    <text evidence="4 13">Belongs to the cytochrome P450 family.</text>
</comment>
<dbReference type="InterPro" id="IPR002401">
    <property type="entry name" value="Cyt_P450_E_grp-I"/>
</dbReference>
<keyword evidence="10 13" id="KW-0408">Iron</keyword>
<keyword evidence="9 13" id="KW-0560">Oxidoreductase</keyword>
<dbReference type="Gene3D" id="1.10.630.10">
    <property type="entry name" value="Cytochrome P450"/>
    <property type="match status" value="1"/>
</dbReference>
<evidence type="ECO:0000256" key="11">
    <source>
        <dbReference type="ARBA" id="ARBA00023033"/>
    </source>
</evidence>
<keyword evidence="5 13" id="KW-0349">Heme</keyword>
<dbReference type="PRINTS" id="PR00385">
    <property type="entry name" value="P450"/>
</dbReference>
<protein>
    <recommendedName>
        <fullName evidence="16">Cytochrome P450</fullName>
    </recommendedName>
</protein>
<evidence type="ECO:0000256" key="1">
    <source>
        <dbReference type="ARBA" id="ARBA00001971"/>
    </source>
</evidence>
<organism evidence="14 15">
    <name type="scientific">Somion occarium</name>
    <dbReference type="NCBI Taxonomy" id="3059160"/>
    <lineage>
        <taxon>Eukaryota</taxon>
        <taxon>Fungi</taxon>
        <taxon>Dikarya</taxon>
        <taxon>Basidiomycota</taxon>
        <taxon>Agaricomycotina</taxon>
        <taxon>Agaricomycetes</taxon>
        <taxon>Polyporales</taxon>
        <taxon>Cerrenaceae</taxon>
        <taxon>Somion</taxon>
    </lineage>
</organism>
<dbReference type="PROSITE" id="PS00086">
    <property type="entry name" value="CYTOCHROME_P450"/>
    <property type="match status" value="1"/>
</dbReference>
<evidence type="ECO:0000256" key="12">
    <source>
        <dbReference type="ARBA" id="ARBA00023136"/>
    </source>
</evidence>
<keyword evidence="12" id="KW-0472">Membrane</keyword>
<comment type="pathway">
    <text evidence="3">Secondary metabolite biosynthesis.</text>
</comment>
<evidence type="ECO:0000313" key="14">
    <source>
        <dbReference type="EMBL" id="CAL1699681.1"/>
    </source>
</evidence>
<dbReference type="InterPro" id="IPR001128">
    <property type="entry name" value="Cyt_P450"/>
</dbReference>
<dbReference type="PRINTS" id="PR00463">
    <property type="entry name" value="EP450I"/>
</dbReference>
<proteinExistence type="inferred from homology"/>
<keyword evidence="15" id="KW-1185">Reference proteome</keyword>
<evidence type="ECO:0000256" key="5">
    <source>
        <dbReference type="ARBA" id="ARBA00022617"/>
    </source>
</evidence>
<comment type="cofactor">
    <cofactor evidence="1">
        <name>heme</name>
        <dbReference type="ChEBI" id="CHEBI:30413"/>
    </cofactor>
</comment>
<evidence type="ECO:0000313" key="15">
    <source>
        <dbReference type="Proteomes" id="UP001497453"/>
    </source>
</evidence>
<accession>A0ABP1CVH9</accession>
<dbReference type="InterPro" id="IPR017972">
    <property type="entry name" value="Cyt_P450_CS"/>
</dbReference>
<dbReference type="Proteomes" id="UP001497453">
    <property type="component" value="Chromosome 11"/>
</dbReference>
<evidence type="ECO:0000256" key="6">
    <source>
        <dbReference type="ARBA" id="ARBA00022692"/>
    </source>
</evidence>
<gene>
    <name evidence="14" type="ORF">GFSPODELE1_LOCUS2794</name>
</gene>
<keyword evidence="11 13" id="KW-0503">Monooxygenase</keyword>
<keyword evidence="8" id="KW-1133">Transmembrane helix</keyword>
<dbReference type="CDD" id="cd11065">
    <property type="entry name" value="CYP64-like"/>
    <property type="match status" value="1"/>
</dbReference>
<sequence>MSNGWYQLALASICPDIPGFVRPRMGLQSITQTRLKTAGYPSRTPYSTTLWEPSHLSEDMFTEWAKTYGDIYSLKMASGTAVVISSPKLLRECMDVNGGITSDRPDIHAAKLLWDDKELVLTRYGPMWKNMRRAAHDILSRDACMKHLPIQHAEAVKLMYDFLERPKQFYTHVYRYAASVVYSVVWGIHCPEFNDSFIQDYVATIGIADEIMRPGGIPPVDIFPVLKYIPERWAPWKTLCKQAHTMQRKPYLDLLGICIDRVKRGKRTDCFIEYLLDHQDQYSLDDELTAYLGGSLIQAGSYTTAVYLRFFVACIAAYPDVLRRAQAEIDGVVGTDRMPGLDDLENLPYLRAVINEVHRFRPIMPTAVPHASTVDVRVGEYLIPKGSMIFMNTWGINHNEEYFDNPDSFDPERYLRSQFGTKSGIDTTGFRNDFVFGAGRRICPGSLLASNSIALNAMYMVWAFDFTPTKNPDSGDLNPISLTPMTDGIVLVPQPFECEIHPRSTAKAELIRKEYAAAKDMFDIFEYRTSVDH</sequence>
<comment type="subcellular location">
    <subcellularLocation>
        <location evidence="2">Membrane</location>
    </subcellularLocation>
</comment>